<dbReference type="AlphaFoldDB" id="A0A7D5LB20"/>
<dbReference type="KEGG" id="halu:HUG12_12220"/>
<name>A0A7D5LB20_9EURY</name>
<sequence>MSTESASGHGVTRVEFSLTSPEYPFVGVSVEDGGRMVLEENVVRGDGICSEFFRVEGVRPERIVELAEVRDGFDARTLAGRETGGLVEVIAADDCPLQFLAERGALPVDAHSVDGEGRVVADIPDSEDVGSIVREFLESHPDAVLVSKRSGSPARSILSGGATSEFGADAMTDRQREVLVAAQEAGYYDWPRETNGSELAEQLDVTPPTLHKHLRAAEGKIVADFVERCSRPFETDR</sequence>
<evidence type="ECO:0000313" key="5">
    <source>
        <dbReference type="EMBL" id="QLG62452.1"/>
    </source>
</evidence>
<evidence type="ECO:0000313" key="6">
    <source>
        <dbReference type="Proteomes" id="UP000509626"/>
    </source>
</evidence>
<evidence type="ECO:0000256" key="1">
    <source>
        <dbReference type="ARBA" id="ARBA00023015"/>
    </source>
</evidence>
<dbReference type="InterPro" id="IPR007050">
    <property type="entry name" value="HTH_bacterioopsin"/>
</dbReference>
<keyword evidence="2" id="KW-0804">Transcription</keyword>
<evidence type="ECO:0000259" key="3">
    <source>
        <dbReference type="Pfam" id="PF04967"/>
    </source>
</evidence>
<accession>A0A7D5LB20</accession>
<dbReference type="InterPro" id="IPR031803">
    <property type="entry name" value="BAT_GAF/HTH-assoc"/>
</dbReference>
<organism evidence="5 6">
    <name type="scientific">Halorarum salinum</name>
    <dbReference type="NCBI Taxonomy" id="2743089"/>
    <lineage>
        <taxon>Archaea</taxon>
        <taxon>Methanobacteriati</taxon>
        <taxon>Methanobacteriota</taxon>
        <taxon>Stenosarchaea group</taxon>
        <taxon>Halobacteria</taxon>
        <taxon>Halobacteriales</taxon>
        <taxon>Haloferacaceae</taxon>
        <taxon>Halorarum</taxon>
    </lineage>
</organism>
<dbReference type="Pfam" id="PF15915">
    <property type="entry name" value="BAT"/>
    <property type="match status" value="1"/>
</dbReference>
<dbReference type="PANTHER" id="PTHR34236:SF1">
    <property type="entry name" value="DIMETHYL SULFOXIDE REDUCTASE TRANSCRIPTIONAL ACTIVATOR"/>
    <property type="match status" value="1"/>
</dbReference>
<evidence type="ECO:0000259" key="4">
    <source>
        <dbReference type="Pfam" id="PF15915"/>
    </source>
</evidence>
<dbReference type="Proteomes" id="UP000509626">
    <property type="component" value="Chromosome"/>
</dbReference>
<dbReference type="GeneID" id="56038237"/>
<keyword evidence="1" id="KW-0805">Transcription regulation</keyword>
<gene>
    <name evidence="5" type="ORF">HUG12_12220</name>
</gene>
<evidence type="ECO:0000256" key="2">
    <source>
        <dbReference type="ARBA" id="ARBA00023163"/>
    </source>
</evidence>
<feature type="domain" description="HTH bat-type" evidence="3">
    <location>
        <begin position="171"/>
        <end position="222"/>
    </location>
</feature>
<proteinExistence type="predicted"/>
<keyword evidence="6" id="KW-1185">Reference proteome</keyword>
<protein>
    <submittedName>
        <fullName evidence="5">Helix-turn-helix domain-containing protein</fullName>
    </submittedName>
</protein>
<dbReference type="EMBL" id="CP058579">
    <property type="protein sequence ID" value="QLG62452.1"/>
    <property type="molecule type" value="Genomic_DNA"/>
</dbReference>
<feature type="domain" description="Bacterioopsin transcriptional activator GAF and HTH associated" evidence="4">
    <location>
        <begin position="11"/>
        <end position="150"/>
    </location>
</feature>
<dbReference type="Pfam" id="PF04967">
    <property type="entry name" value="HTH_10"/>
    <property type="match status" value="1"/>
</dbReference>
<dbReference type="PANTHER" id="PTHR34236">
    <property type="entry name" value="DIMETHYL SULFOXIDE REDUCTASE TRANSCRIPTIONAL ACTIVATOR"/>
    <property type="match status" value="1"/>
</dbReference>
<dbReference type="OrthoDB" id="165911at2157"/>
<dbReference type="RefSeq" id="WP_179269037.1">
    <property type="nucleotide sequence ID" value="NZ_CP058579.1"/>
</dbReference>
<reference evidence="5 6" key="1">
    <citation type="submission" date="2020-06" db="EMBL/GenBank/DDBJ databases">
        <title>NJ-3-1, isolated from saline soil.</title>
        <authorList>
            <person name="Cui H.L."/>
            <person name="Shi X."/>
        </authorList>
    </citation>
    <scope>NUCLEOTIDE SEQUENCE [LARGE SCALE GENOMIC DNA]</scope>
    <source>
        <strain evidence="5 6">NJ-3-1</strain>
    </source>
</reference>